<accession>A0A5R8KD16</accession>
<dbReference type="Proteomes" id="UP000306196">
    <property type="component" value="Unassembled WGS sequence"/>
</dbReference>
<feature type="compositionally biased region" description="Basic and acidic residues" evidence="1">
    <location>
        <begin position="133"/>
        <end position="147"/>
    </location>
</feature>
<proteinExistence type="predicted"/>
<feature type="region of interest" description="Disordered" evidence="1">
    <location>
        <begin position="127"/>
        <end position="157"/>
    </location>
</feature>
<protein>
    <submittedName>
        <fullName evidence="2">Uncharacterized protein</fullName>
    </submittedName>
</protein>
<gene>
    <name evidence="2" type="ORF">FEM03_13510</name>
</gene>
<dbReference type="EMBL" id="VAUV01000009">
    <property type="protein sequence ID" value="TLD70202.1"/>
    <property type="molecule type" value="Genomic_DNA"/>
</dbReference>
<sequence length="157" mass="17658">MRRVIYILLGLALLVPAAFLVFVRYSFMVSEGYPTWEAARNYLVRDGEIVTRLPDGQKVLSARCDDSDDIRIDGTKVITKIGYSWSTISIRTEVDGKTETIYFNPQKLNSWNRMLFVPVNPSDPQSAYTKFENGVEKSHSDVTREIDSEPGSGGSGR</sequence>
<dbReference type="OrthoDB" id="9877029at2"/>
<evidence type="ECO:0000313" key="2">
    <source>
        <dbReference type="EMBL" id="TLD70202.1"/>
    </source>
</evidence>
<organism evidence="2 3">
    <name type="scientific">Phragmitibacter flavus</name>
    <dbReference type="NCBI Taxonomy" id="2576071"/>
    <lineage>
        <taxon>Bacteria</taxon>
        <taxon>Pseudomonadati</taxon>
        <taxon>Verrucomicrobiota</taxon>
        <taxon>Verrucomicrobiia</taxon>
        <taxon>Verrucomicrobiales</taxon>
        <taxon>Verrucomicrobiaceae</taxon>
        <taxon>Phragmitibacter</taxon>
    </lineage>
</organism>
<evidence type="ECO:0000313" key="3">
    <source>
        <dbReference type="Proteomes" id="UP000306196"/>
    </source>
</evidence>
<name>A0A5R8KD16_9BACT</name>
<comment type="caution">
    <text evidence="2">The sequence shown here is derived from an EMBL/GenBank/DDBJ whole genome shotgun (WGS) entry which is preliminary data.</text>
</comment>
<dbReference type="AlphaFoldDB" id="A0A5R8KD16"/>
<keyword evidence="3" id="KW-1185">Reference proteome</keyword>
<evidence type="ECO:0000256" key="1">
    <source>
        <dbReference type="SAM" id="MobiDB-lite"/>
    </source>
</evidence>
<dbReference type="RefSeq" id="WP_138086801.1">
    <property type="nucleotide sequence ID" value="NZ_VAUV01000009.1"/>
</dbReference>
<reference evidence="2 3" key="1">
    <citation type="submission" date="2019-05" db="EMBL/GenBank/DDBJ databases">
        <title>Verrucobacter flavum gen. nov., sp. nov. a new member of the family Verrucomicrobiaceae.</title>
        <authorList>
            <person name="Szuroczki S."/>
            <person name="Abbaszade G."/>
            <person name="Szabo A."/>
            <person name="Felfoldi T."/>
            <person name="Schumann P."/>
            <person name="Boka K."/>
            <person name="Keki Z."/>
            <person name="Toumi M."/>
            <person name="Toth E."/>
        </authorList>
    </citation>
    <scope>NUCLEOTIDE SEQUENCE [LARGE SCALE GENOMIC DNA]</scope>
    <source>
        <strain evidence="2 3">MG-N-17</strain>
    </source>
</reference>